<name>A0A1M7LK84_9BRAD</name>
<evidence type="ECO:0000256" key="1">
    <source>
        <dbReference type="SAM" id="MobiDB-lite"/>
    </source>
</evidence>
<feature type="signal peptide" evidence="2">
    <location>
        <begin position="1"/>
        <end position="17"/>
    </location>
</feature>
<dbReference type="EMBL" id="FNTI01000001">
    <property type="protein sequence ID" value="SEC17182.1"/>
    <property type="molecule type" value="Genomic_DNA"/>
</dbReference>
<evidence type="ECO:0000313" key="3">
    <source>
        <dbReference type="EMBL" id="SEC17182.1"/>
    </source>
</evidence>
<dbReference type="AlphaFoldDB" id="A0A1M7LK84"/>
<dbReference type="Proteomes" id="UP000183208">
    <property type="component" value="Unassembled WGS sequence"/>
</dbReference>
<evidence type="ECO:0000313" key="4">
    <source>
        <dbReference type="Proteomes" id="UP000183208"/>
    </source>
</evidence>
<accession>A0A1M7LK84</accession>
<reference evidence="3 4" key="1">
    <citation type="submission" date="2016-10" db="EMBL/GenBank/DDBJ databases">
        <authorList>
            <person name="de Groot N.N."/>
        </authorList>
    </citation>
    <scope>NUCLEOTIDE SEQUENCE [LARGE SCALE GENOMIC DNA]</scope>
    <source>
        <strain evidence="3 4">GAS522</strain>
    </source>
</reference>
<feature type="region of interest" description="Disordered" evidence="1">
    <location>
        <begin position="137"/>
        <end position="160"/>
    </location>
</feature>
<feature type="region of interest" description="Disordered" evidence="1">
    <location>
        <begin position="172"/>
        <end position="206"/>
    </location>
</feature>
<protein>
    <submittedName>
        <fullName evidence="3">Uncharacterized protein</fullName>
    </submittedName>
</protein>
<gene>
    <name evidence="3" type="ORF">SAMN05444171_0810</name>
</gene>
<organism evidence="3 4">
    <name type="scientific">Bradyrhizobium lablabi</name>
    <dbReference type="NCBI Taxonomy" id="722472"/>
    <lineage>
        <taxon>Bacteria</taxon>
        <taxon>Pseudomonadati</taxon>
        <taxon>Pseudomonadota</taxon>
        <taxon>Alphaproteobacteria</taxon>
        <taxon>Hyphomicrobiales</taxon>
        <taxon>Nitrobacteraceae</taxon>
        <taxon>Bradyrhizobium</taxon>
    </lineage>
</organism>
<proteinExistence type="predicted"/>
<sequence>MASSRVPVIAVSLAALAVLGAATANSLPSFGGFSLPDFKQFSLPSVDRLSLPDFRRFSPRNFNRVAAPPPPNPAPVLVPDPVVRAGLRDIQSSQQQDADVLVSLTQSSATQQADLKRITRQLSLLTAQVSSLQNQVTPPLTTSSIPPSTTSSIPRPNPRARVVQASRKVLPPVLPPTLPPLPKPVGPFSVGGAPLSPAPAPGSGAS</sequence>
<feature type="compositionally biased region" description="Low complexity" evidence="1">
    <location>
        <begin position="137"/>
        <end position="154"/>
    </location>
</feature>
<feature type="chain" id="PRO_5011579212" evidence="2">
    <location>
        <begin position="18"/>
        <end position="206"/>
    </location>
</feature>
<feature type="compositionally biased region" description="Low complexity" evidence="1">
    <location>
        <begin position="186"/>
        <end position="206"/>
    </location>
</feature>
<feature type="compositionally biased region" description="Pro residues" evidence="1">
    <location>
        <begin position="172"/>
        <end position="185"/>
    </location>
</feature>
<keyword evidence="2" id="KW-0732">Signal</keyword>
<evidence type="ECO:0000256" key="2">
    <source>
        <dbReference type="SAM" id="SignalP"/>
    </source>
</evidence>